<accession>A0A1C7MD93</accession>
<dbReference type="Gene3D" id="3.10.20.90">
    <property type="entry name" value="Phosphatidylinositol 3-kinase Catalytic Subunit, Chain A, domain 1"/>
    <property type="match status" value="1"/>
</dbReference>
<dbReference type="AlphaFoldDB" id="A0A1C7MD93"/>
<evidence type="ECO:0000259" key="1">
    <source>
        <dbReference type="PROSITE" id="PS50053"/>
    </source>
</evidence>
<organism evidence="2 3">
    <name type="scientific">Grifola frondosa</name>
    <name type="common">Maitake</name>
    <name type="synonym">Polyporus frondosus</name>
    <dbReference type="NCBI Taxonomy" id="5627"/>
    <lineage>
        <taxon>Eukaryota</taxon>
        <taxon>Fungi</taxon>
        <taxon>Dikarya</taxon>
        <taxon>Basidiomycota</taxon>
        <taxon>Agaricomycotina</taxon>
        <taxon>Agaricomycetes</taxon>
        <taxon>Polyporales</taxon>
        <taxon>Grifolaceae</taxon>
        <taxon>Grifola</taxon>
    </lineage>
</organism>
<dbReference type="STRING" id="5627.A0A1C7MD93"/>
<comment type="caution">
    <text evidence="2">The sequence shown here is derived from an EMBL/GenBank/DDBJ whole genome shotgun (WGS) entry which is preliminary data.</text>
</comment>
<dbReference type="Pfam" id="PF11976">
    <property type="entry name" value="Rad60-SLD"/>
    <property type="match status" value="1"/>
</dbReference>
<dbReference type="PANTHER" id="PTHR10562">
    <property type="entry name" value="SMALL UBIQUITIN-RELATED MODIFIER"/>
    <property type="match status" value="1"/>
</dbReference>
<dbReference type="EMBL" id="LUGG01000007">
    <property type="protein sequence ID" value="OBZ72954.1"/>
    <property type="molecule type" value="Genomic_DNA"/>
</dbReference>
<dbReference type="SUPFAM" id="SSF54236">
    <property type="entry name" value="Ubiquitin-like"/>
    <property type="match status" value="1"/>
</dbReference>
<dbReference type="SMART" id="SM00213">
    <property type="entry name" value="UBQ"/>
    <property type="match status" value="1"/>
</dbReference>
<dbReference type="Proteomes" id="UP000092993">
    <property type="component" value="Unassembled WGS sequence"/>
</dbReference>
<evidence type="ECO:0000313" key="3">
    <source>
        <dbReference type="Proteomes" id="UP000092993"/>
    </source>
</evidence>
<protein>
    <submittedName>
        <fullName evidence="2">Ubiquitin-like protein pmt3/smt3</fullName>
    </submittedName>
</protein>
<dbReference type="InterPro" id="IPR022617">
    <property type="entry name" value="Rad60/SUMO-like_dom"/>
</dbReference>
<dbReference type="OrthoDB" id="442921at2759"/>
<dbReference type="CDD" id="cd01763">
    <property type="entry name" value="Ubl_SUMO_like"/>
    <property type="match status" value="1"/>
</dbReference>
<dbReference type="OMA" id="CTIKVKP"/>
<proteinExistence type="predicted"/>
<keyword evidence="3" id="KW-1185">Reference proteome</keyword>
<sequence length="92" mass="10373">MSEDQEDVKPKITIVIDFEGQHCTVRVRPGATFKKLFEVTEKRFGKEPGTFKFTFAGKRLYPHNTAAELDMEDGDTIDAHLEQLGGGHPIPR</sequence>
<dbReference type="InterPro" id="IPR000626">
    <property type="entry name" value="Ubiquitin-like_dom"/>
</dbReference>
<name>A0A1C7MD93_GRIFR</name>
<feature type="domain" description="Ubiquitin-like" evidence="1">
    <location>
        <begin position="12"/>
        <end position="86"/>
    </location>
</feature>
<dbReference type="InterPro" id="IPR029071">
    <property type="entry name" value="Ubiquitin-like_domsf"/>
</dbReference>
<reference evidence="2 3" key="1">
    <citation type="submission" date="2016-03" db="EMBL/GenBank/DDBJ databases">
        <title>Whole genome sequencing of Grifola frondosa 9006-11.</title>
        <authorList>
            <person name="Min B."/>
            <person name="Park H."/>
            <person name="Kim J.-G."/>
            <person name="Cho H."/>
            <person name="Oh Y.-L."/>
            <person name="Kong W.-S."/>
            <person name="Choi I.-G."/>
        </authorList>
    </citation>
    <scope>NUCLEOTIDE SEQUENCE [LARGE SCALE GENOMIC DNA]</scope>
    <source>
        <strain evidence="2 3">9006-11</strain>
    </source>
</reference>
<evidence type="ECO:0000313" key="2">
    <source>
        <dbReference type="EMBL" id="OBZ72954.1"/>
    </source>
</evidence>
<dbReference type="PROSITE" id="PS50053">
    <property type="entry name" value="UBIQUITIN_2"/>
    <property type="match status" value="1"/>
</dbReference>
<gene>
    <name evidence="2" type="primary">pmt3</name>
    <name evidence="2" type="ORF">A0H81_06820</name>
</gene>